<feature type="compositionally biased region" description="Polar residues" evidence="1">
    <location>
        <begin position="203"/>
        <end position="214"/>
    </location>
</feature>
<gene>
    <name evidence="3" type="primary">LOC126910645</name>
</gene>
<protein>
    <submittedName>
        <fullName evidence="3">Uncharacterized protein LOC126910645</fullName>
    </submittedName>
</protein>
<evidence type="ECO:0000313" key="3">
    <source>
        <dbReference type="RefSeq" id="XP_050549262.1"/>
    </source>
</evidence>
<dbReference type="AlphaFoldDB" id="A0A9R0DL60"/>
<organism evidence="2 3">
    <name type="scientific">Spodoptera frugiperda</name>
    <name type="common">Fall armyworm</name>
    <dbReference type="NCBI Taxonomy" id="7108"/>
    <lineage>
        <taxon>Eukaryota</taxon>
        <taxon>Metazoa</taxon>
        <taxon>Ecdysozoa</taxon>
        <taxon>Arthropoda</taxon>
        <taxon>Hexapoda</taxon>
        <taxon>Insecta</taxon>
        <taxon>Pterygota</taxon>
        <taxon>Neoptera</taxon>
        <taxon>Endopterygota</taxon>
        <taxon>Lepidoptera</taxon>
        <taxon>Glossata</taxon>
        <taxon>Ditrysia</taxon>
        <taxon>Noctuoidea</taxon>
        <taxon>Noctuidae</taxon>
        <taxon>Amphipyrinae</taxon>
        <taxon>Spodoptera</taxon>
    </lineage>
</organism>
<reference evidence="3" key="1">
    <citation type="submission" date="2025-08" db="UniProtKB">
        <authorList>
            <consortium name="RefSeq"/>
        </authorList>
    </citation>
    <scope>IDENTIFICATION</scope>
    <source>
        <tissue evidence="3">Whole larval tissue</tissue>
    </source>
</reference>
<dbReference type="Proteomes" id="UP000829999">
    <property type="component" value="Chromosome 4"/>
</dbReference>
<feature type="region of interest" description="Disordered" evidence="1">
    <location>
        <begin position="85"/>
        <end position="123"/>
    </location>
</feature>
<accession>A0A9R0DL60</accession>
<feature type="region of interest" description="Disordered" evidence="1">
    <location>
        <begin position="185"/>
        <end position="214"/>
    </location>
</feature>
<keyword evidence="2" id="KW-1185">Reference proteome</keyword>
<sequence length="238" mass="25703">MKKANPYRMLLSSAPVAQMQVAAAWYISHHRPPAISRKIGSVRRAGGGSGAERRSRNSVRARSYALGNGAPVAVWPRARTRVASPAVPTPHEYPGEGTSSPVHESTVRVFRSREGPGPRRARCPRAGRRALVVVRGAAAAGRALRASPRPVAAALRPRRGRCAVGGRLRERAFQHHRAVAAARAARPARAHRSVHLRPHSAVRSPTRSTSCFTTPPAASTLRRRCHADSIPRSDYCSS</sequence>
<name>A0A9R0DL60_SPOFR</name>
<evidence type="ECO:0000256" key="1">
    <source>
        <dbReference type="SAM" id="MobiDB-lite"/>
    </source>
</evidence>
<dbReference type="RefSeq" id="XP_050549262.1">
    <property type="nucleotide sequence ID" value="XM_050693305.1"/>
</dbReference>
<evidence type="ECO:0000313" key="2">
    <source>
        <dbReference type="Proteomes" id="UP000829999"/>
    </source>
</evidence>
<feature type="compositionally biased region" description="Basic residues" evidence="1">
    <location>
        <begin position="186"/>
        <end position="200"/>
    </location>
</feature>
<dbReference type="GeneID" id="126910645"/>
<proteinExistence type="predicted"/>
<dbReference type="OrthoDB" id="7488368at2759"/>